<evidence type="ECO:0000256" key="1">
    <source>
        <dbReference type="ARBA" id="ARBA00004651"/>
    </source>
</evidence>
<evidence type="ECO:0000256" key="3">
    <source>
        <dbReference type="ARBA" id="ARBA00022692"/>
    </source>
</evidence>
<comment type="subcellular location">
    <subcellularLocation>
        <location evidence="1">Cell membrane</location>
        <topology evidence="1">Multi-pass membrane protein</topology>
    </subcellularLocation>
</comment>
<dbReference type="RefSeq" id="XP_031555821.1">
    <property type="nucleotide sequence ID" value="XM_031699961.1"/>
</dbReference>
<dbReference type="PRINTS" id="PR00237">
    <property type="entry name" value="GPCRRHODOPSN"/>
</dbReference>
<evidence type="ECO:0000259" key="8">
    <source>
        <dbReference type="PROSITE" id="PS50262"/>
    </source>
</evidence>
<feature type="transmembrane region" description="Helical" evidence="7">
    <location>
        <begin position="150"/>
        <end position="171"/>
    </location>
</feature>
<dbReference type="PROSITE" id="PS00237">
    <property type="entry name" value="G_PROTEIN_RECEP_F1_1"/>
    <property type="match status" value="1"/>
</dbReference>
<feature type="transmembrane region" description="Helical" evidence="7">
    <location>
        <begin position="67"/>
        <end position="88"/>
    </location>
</feature>
<dbReference type="CDD" id="cd00637">
    <property type="entry name" value="7tm_classA_rhodopsin-like"/>
    <property type="match status" value="1"/>
</dbReference>
<keyword evidence="4 7" id="KW-1133">Transmembrane helix</keyword>
<gene>
    <name evidence="10 11 12" type="primary">LOC116292615</name>
</gene>
<evidence type="ECO:0000256" key="6">
    <source>
        <dbReference type="RuleBase" id="RU000688"/>
    </source>
</evidence>
<evidence type="ECO:0000313" key="12">
    <source>
        <dbReference type="RefSeq" id="XP_031555823.1"/>
    </source>
</evidence>
<accession>A0A6P8HIZ8</accession>
<dbReference type="InterPro" id="IPR017452">
    <property type="entry name" value="GPCR_Rhodpsn_7TM"/>
</dbReference>
<comment type="similarity">
    <text evidence="6">Belongs to the G-protein coupled receptor 1 family.</text>
</comment>
<dbReference type="OrthoDB" id="5986795at2759"/>
<feature type="transmembrane region" description="Helical" evidence="7">
    <location>
        <begin position="28"/>
        <end position="55"/>
    </location>
</feature>
<dbReference type="AlphaFoldDB" id="A0A6P8HIZ8"/>
<sequence length="306" mass="35054">MAFNMTPFLPKNCYFLIFNREEIMFGRVYYLTAFIWSALLLIPSAFLNLLLLRSLYLSLALRKPSTLLLYSLSVSDLLIAIVLLPIYLTKKVAELTYNVELFCFIGKHSYFFGYLFSASSLFTVTALSIDRYLIIHKGVHYAEYVTRTKVTITVVSIWVISIFLSSLQFVIPTNGVSTLAGFVTAICFFVTVVFYYKMLLKLRKTKMEASQQSESATEISSIPRYRKVTRTIMILFMVFIFCYLPYFCTKIVMSIIGDAKKGVESTECVVTVLTYTRAFINPVILLCRTSEMKEAATFIMKRIIPC</sequence>
<evidence type="ECO:0000256" key="7">
    <source>
        <dbReference type="SAM" id="Phobius"/>
    </source>
</evidence>
<name>A0A6P8HIZ8_ACTTE</name>
<keyword evidence="3 6" id="KW-0812">Transmembrane</keyword>
<dbReference type="SUPFAM" id="SSF81321">
    <property type="entry name" value="Family A G protein-coupled receptor-like"/>
    <property type="match status" value="1"/>
</dbReference>
<dbReference type="GO" id="GO:0004930">
    <property type="term" value="F:G protein-coupled receptor activity"/>
    <property type="evidence" value="ECO:0007669"/>
    <property type="project" value="UniProtKB-KW"/>
</dbReference>
<dbReference type="RefSeq" id="XP_031555822.1">
    <property type="nucleotide sequence ID" value="XM_031699962.1"/>
</dbReference>
<reference evidence="10 11" key="1">
    <citation type="submission" date="2025-04" db="UniProtKB">
        <authorList>
            <consortium name="RefSeq"/>
        </authorList>
    </citation>
    <scope>IDENTIFICATION</scope>
    <source>
        <tissue evidence="10 11">Tentacle</tissue>
    </source>
</reference>
<organism evidence="9 10">
    <name type="scientific">Actinia tenebrosa</name>
    <name type="common">Australian red waratah sea anemone</name>
    <dbReference type="NCBI Taxonomy" id="6105"/>
    <lineage>
        <taxon>Eukaryota</taxon>
        <taxon>Metazoa</taxon>
        <taxon>Cnidaria</taxon>
        <taxon>Anthozoa</taxon>
        <taxon>Hexacorallia</taxon>
        <taxon>Actiniaria</taxon>
        <taxon>Actiniidae</taxon>
        <taxon>Actinia</taxon>
    </lineage>
</organism>
<keyword evidence="5 7" id="KW-0472">Membrane</keyword>
<evidence type="ECO:0000313" key="10">
    <source>
        <dbReference type="RefSeq" id="XP_031555821.1"/>
    </source>
</evidence>
<dbReference type="RefSeq" id="XP_031555823.1">
    <property type="nucleotide sequence ID" value="XM_031699963.1"/>
</dbReference>
<dbReference type="Gene3D" id="1.20.1070.10">
    <property type="entry name" value="Rhodopsin 7-helix transmembrane proteins"/>
    <property type="match status" value="1"/>
</dbReference>
<dbReference type="Proteomes" id="UP000515163">
    <property type="component" value="Unplaced"/>
</dbReference>
<dbReference type="KEGG" id="aten:116292615"/>
<feature type="domain" description="G-protein coupled receptors family 1 profile" evidence="8">
    <location>
        <begin position="47"/>
        <end position="285"/>
    </location>
</feature>
<keyword evidence="2" id="KW-1003">Cell membrane</keyword>
<evidence type="ECO:0000256" key="2">
    <source>
        <dbReference type="ARBA" id="ARBA00022475"/>
    </source>
</evidence>
<dbReference type="InterPro" id="IPR000276">
    <property type="entry name" value="GPCR_Rhodpsn"/>
</dbReference>
<dbReference type="GeneID" id="116292615"/>
<evidence type="ECO:0000313" key="9">
    <source>
        <dbReference type="Proteomes" id="UP000515163"/>
    </source>
</evidence>
<keyword evidence="6" id="KW-0675">Receptor</keyword>
<feature type="transmembrane region" description="Helical" evidence="7">
    <location>
        <begin position="108"/>
        <end position="129"/>
    </location>
</feature>
<dbReference type="PROSITE" id="PS50262">
    <property type="entry name" value="G_PROTEIN_RECEP_F1_2"/>
    <property type="match status" value="1"/>
</dbReference>
<keyword evidence="9" id="KW-1185">Reference proteome</keyword>
<feature type="transmembrane region" description="Helical" evidence="7">
    <location>
        <begin position="177"/>
        <end position="196"/>
    </location>
</feature>
<evidence type="ECO:0000313" key="11">
    <source>
        <dbReference type="RefSeq" id="XP_031555822.1"/>
    </source>
</evidence>
<proteinExistence type="inferred from homology"/>
<keyword evidence="6" id="KW-0297">G-protein coupled receptor</keyword>
<keyword evidence="6" id="KW-0807">Transducer</keyword>
<dbReference type="Pfam" id="PF00001">
    <property type="entry name" value="7tm_1"/>
    <property type="match status" value="2"/>
</dbReference>
<evidence type="ECO:0000256" key="4">
    <source>
        <dbReference type="ARBA" id="ARBA00022989"/>
    </source>
</evidence>
<protein>
    <submittedName>
        <fullName evidence="10 11">Histamine H2 receptor-like</fullName>
    </submittedName>
</protein>
<dbReference type="PANTHER" id="PTHR22750">
    <property type="entry name" value="G-PROTEIN COUPLED RECEPTOR"/>
    <property type="match status" value="1"/>
</dbReference>
<dbReference type="GO" id="GO:0005886">
    <property type="term" value="C:plasma membrane"/>
    <property type="evidence" value="ECO:0007669"/>
    <property type="project" value="UniProtKB-SubCell"/>
</dbReference>
<feature type="transmembrane region" description="Helical" evidence="7">
    <location>
        <begin position="228"/>
        <end position="246"/>
    </location>
</feature>
<evidence type="ECO:0000256" key="5">
    <source>
        <dbReference type="ARBA" id="ARBA00023136"/>
    </source>
</evidence>